<sequence>MALVEMVQAFKSPASSYLEGVFARGRKYQSRLGTSEEETKNINPAHEDVVTFSGESVLAVLVSTRVLEIDYNRTQATYPRGRIFAVMHFADDLKVILSGMQGYLPKDSQPNTYTDQRRLAIYPDVLPIPSHERILQAGYPIGGCRLGGLESKTIGIQIYRSSLRRMKGPSIYKTSSSTP</sequence>
<name>A0A4R8T8I6_9PEZI</name>
<reference evidence="1 2" key="1">
    <citation type="submission" date="2018-11" db="EMBL/GenBank/DDBJ databases">
        <title>Genome sequence and assembly of Colletotrichum sidae.</title>
        <authorList>
            <person name="Gan P."/>
            <person name="Shirasu K."/>
        </authorList>
    </citation>
    <scope>NUCLEOTIDE SEQUENCE [LARGE SCALE GENOMIC DNA]</scope>
    <source>
        <strain evidence="1 2">CBS 518.97</strain>
    </source>
</reference>
<organism evidence="1 2">
    <name type="scientific">Colletotrichum sidae</name>
    <dbReference type="NCBI Taxonomy" id="1347389"/>
    <lineage>
        <taxon>Eukaryota</taxon>
        <taxon>Fungi</taxon>
        <taxon>Dikarya</taxon>
        <taxon>Ascomycota</taxon>
        <taxon>Pezizomycotina</taxon>
        <taxon>Sordariomycetes</taxon>
        <taxon>Hypocreomycetidae</taxon>
        <taxon>Glomerellales</taxon>
        <taxon>Glomerellaceae</taxon>
        <taxon>Colletotrichum</taxon>
        <taxon>Colletotrichum orbiculare species complex</taxon>
    </lineage>
</organism>
<accession>A0A4R8T8I6</accession>
<comment type="caution">
    <text evidence="1">The sequence shown here is derived from an EMBL/GenBank/DDBJ whole genome shotgun (WGS) entry which is preliminary data.</text>
</comment>
<proteinExistence type="predicted"/>
<dbReference type="EMBL" id="QAPF01000201">
    <property type="protein sequence ID" value="TEA13395.1"/>
    <property type="molecule type" value="Genomic_DNA"/>
</dbReference>
<evidence type="ECO:0000313" key="2">
    <source>
        <dbReference type="Proteomes" id="UP000295604"/>
    </source>
</evidence>
<keyword evidence="2" id="KW-1185">Reference proteome</keyword>
<protein>
    <submittedName>
        <fullName evidence="1">Uncharacterized protein</fullName>
    </submittedName>
</protein>
<evidence type="ECO:0000313" key="1">
    <source>
        <dbReference type="EMBL" id="TEA13395.1"/>
    </source>
</evidence>
<dbReference type="AlphaFoldDB" id="A0A4R8T8I6"/>
<gene>
    <name evidence="1" type="ORF">C8034_v004406</name>
</gene>
<dbReference type="Proteomes" id="UP000295604">
    <property type="component" value="Unassembled WGS sequence"/>
</dbReference>